<dbReference type="InterPro" id="IPR004593">
    <property type="entry name" value="SbcD"/>
</dbReference>
<feature type="domain" description="Nuclease SbcCD subunit D C-terminal" evidence="9">
    <location>
        <begin position="262"/>
        <end position="354"/>
    </location>
</feature>
<evidence type="ECO:0000256" key="5">
    <source>
        <dbReference type="ARBA" id="ARBA00022801"/>
    </source>
</evidence>
<comment type="function">
    <text evidence="7">SbcCD cleaves DNA hairpin structures. These structures can inhibit DNA replication and are intermediates in certain DNA recombination reactions. The complex acts as a 3'-&gt;5' double strand exonuclease that can open hairpins. It also has a 5' single-strand endonuclease activity.</text>
</comment>
<dbReference type="InterPro" id="IPR004843">
    <property type="entry name" value="Calcineurin-like_PHP"/>
</dbReference>
<evidence type="ECO:0000256" key="6">
    <source>
        <dbReference type="ARBA" id="ARBA00022839"/>
    </source>
</evidence>
<keyword evidence="7" id="KW-0233">DNA recombination</keyword>
<dbReference type="InterPro" id="IPR029052">
    <property type="entry name" value="Metallo-depent_PP-like"/>
</dbReference>
<dbReference type="InterPro" id="IPR041796">
    <property type="entry name" value="Mre11_N"/>
</dbReference>
<dbReference type="Proteomes" id="UP000824192">
    <property type="component" value="Unassembled WGS sequence"/>
</dbReference>
<dbReference type="GO" id="GO:0006310">
    <property type="term" value="P:DNA recombination"/>
    <property type="evidence" value="ECO:0007669"/>
    <property type="project" value="UniProtKB-KW"/>
</dbReference>
<dbReference type="PANTHER" id="PTHR30337:SF0">
    <property type="entry name" value="NUCLEASE SBCCD SUBUNIT D"/>
    <property type="match status" value="1"/>
</dbReference>
<evidence type="ECO:0000313" key="11">
    <source>
        <dbReference type="Proteomes" id="UP000824192"/>
    </source>
</evidence>
<comment type="subunit">
    <text evidence="2 7">Heterodimer of SbcC and SbcD.</text>
</comment>
<sequence>MKLIHLSDLHLGKRVNEFSMLDDQRYILDQILDIIDAERPDAVLIAGDVYDKAIPSAEAVSLFDAFLVSLSQRTLHTFVISGNHDSPERIAFGGRLMAQSGVHLSPVYDGKVSPITLSDAFGPVDFYLLPFLKPAHVRRFFPDCDILTYTDAVAKAVAEMHVSPDRRSVLLTHQFVTGASRCDSEDISVGGSDNVDASVFDSFDYVALGHLHGAQSIGRETVRYCGTPLKYSFSEAKQEKSVTVVELEAKGTAAIRTIPLTPLRDMHILKGTYEQLTRREFYLDTTYPQDYLQIILTDEEDIPDGAAKLRTFYPYLMKLDYDNLRTRTAAQIDADDQVEHKSPLALFESFYQQQNNQPMSDRQRAFVSTLMEHIWEEEPS</sequence>
<dbReference type="AlphaFoldDB" id="A0A9D1RW09"/>
<dbReference type="InterPro" id="IPR026843">
    <property type="entry name" value="SbcD_C"/>
</dbReference>
<comment type="caution">
    <text evidence="10">The sequence shown here is derived from an EMBL/GenBank/DDBJ whole genome shotgun (WGS) entry which is preliminary data.</text>
</comment>
<keyword evidence="7" id="KW-0255">Endonuclease</keyword>
<dbReference type="SUPFAM" id="SSF56300">
    <property type="entry name" value="Metallo-dependent phosphatases"/>
    <property type="match status" value="1"/>
</dbReference>
<reference evidence="10" key="2">
    <citation type="submission" date="2021-04" db="EMBL/GenBank/DDBJ databases">
        <authorList>
            <person name="Gilroy R."/>
        </authorList>
    </citation>
    <scope>NUCLEOTIDE SEQUENCE</scope>
    <source>
        <strain evidence="10">ChiGjej6B6-1540</strain>
    </source>
</reference>
<keyword evidence="7" id="KW-0235">DNA replication</keyword>
<protein>
    <recommendedName>
        <fullName evidence="3 7">Nuclease SbcCD subunit D</fullName>
    </recommendedName>
</protein>
<reference evidence="10" key="1">
    <citation type="journal article" date="2021" name="PeerJ">
        <title>Extensive microbial diversity within the chicken gut microbiome revealed by metagenomics and culture.</title>
        <authorList>
            <person name="Gilroy R."/>
            <person name="Ravi A."/>
            <person name="Getino M."/>
            <person name="Pursley I."/>
            <person name="Horton D.L."/>
            <person name="Alikhan N.F."/>
            <person name="Baker D."/>
            <person name="Gharbi K."/>
            <person name="Hall N."/>
            <person name="Watson M."/>
            <person name="Adriaenssens E.M."/>
            <person name="Foster-Nyarko E."/>
            <person name="Jarju S."/>
            <person name="Secka A."/>
            <person name="Antonio M."/>
            <person name="Oren A."/>
            <person name="Chaudhuri R.R."/>
            <person name="La Ragione R."/>
            <person name="Hildebrand F."/>
            <person name="Pallen M.J."/>
        </authorList>
    </citation>
    <scope>NUCLEOTIDE SEQUENCE</scope>
    <source>
        <strain evidence="10">ChiGjej6B6-1540</strain>
    </source>
</reference>
<dbReference type="CDD" id="cd00840">
    <property type="entry name" value="MPP_Mre11_N"/>
    <property type="match status" value="1"/>
</dbReference>
<dbReference type="GO" id="GO:0004519">
    <property type="term" value="F:endonuclease activity"/>
    <property type="evidence" value="ECO:0007669"/>
    <property type="project" value="UniProtKB-KW"/>
</dbReference>
<evidence type="ECO:0000313" key="10">
    <source>
        <dbReference type="EMBL" id="HIW94772.1"/>
    </source>
</evidence>
<evidence type="ECO:0000259" key="8">
    <source>
        <dbReference type="Pfam" id="PF00149"/>
    </source>
</evidence>
<name>A0A9D1RW09_9FIRM</name>
<dbReference type="Pfam" id="PF00149">
    <property type="entry name" value="Metallophos"/>
    <property type="match status" value="1"/>
</dbReference>
<keyword evidence="5 7" id="KW-0378">Hydrolase</keyword>
<evidence type="ECO:0000256" key="7">
    <source>
        <dbReference type="RuleBase" id="RU363069"/>
    </source>
</evidence>
<comment type="similarity">
    <text evidence="1 7">Belongs to the SbcD family.</text>
</comment>
<accession>A0A9D1RW09</accession>
<dbReference type="Pfam" id="PF12320">
    <property type="entry name" value="SbcD_C"/>
    <property type="match status" value="1"/>
</dbReference>
<keyword evidence="6 7" id="KW-0269">Exonuclease</keyword>
<gene>
    <name evidence="7" type="primary">sbcD</name>
    <name evidence="10" type="ORF">H9868_09595</name>
</gene>
<dbReference type="PANTHER" id="PTHR30337">
    <property type="entry name" value="COMPONENT OF ATP-DEPENDENT DSDNA EXONUCLEASE"/>
    <property type="match status" value="1"/>
</dbReference>
<dbReference type="InterPro" id="IPR050535">
    <property type="entry name" value="DNA_Repair-Maintenance_Comp"/>
</dbReference>
<evidence type="ECO:0000256" key="2">
    <source>
        <dbReference type="ARBA" id="ARBA00011322"/>
    </source>
</evidence>
<dbReference type="GO" id="GO:0006260">
    <property type="term" value="P:DNA replication"/>
    <property type="evidence" value="ECO:0007669"/>
    <property type="project" value="UniProtKB-KW"/>
</dbReference>
<dbReference type="NCBIfam" id="TIGR00619">
    <property type="entry name" value="sbcd"/>
    <property type="match status" value="1"/>
</dbReference>
<evidence type="ECO:0000256" key="4">
    <source>
        <dbReference type="ARBA" id="ARBA00022722"/>
    </source>
</evidence>
<evidence type="ECO:0000256" key="1">
    <source>
        <dbReference type="ARBA" id="ARBA00010555"/>
    </source>
</evidence>
<evidence type="ECO:0000259" key="9">
    <source>
        <dbReference type="Pfam" id="PF12320"/>
    </source>
</evidence>
<dbReference type="GO" id="GO:0008408">
    <property type="term" value="F:3'-5' exonuclease activity"/>
    <property type="evidence" value="ECO:0007669"/>
    <property type="project" value="InterPro"/>
</dbReference>
<organism evidence="10 11">
    <name type="scientific">Candidatus Flavonifractor merdipullorum</name>
    <dbReference type="NCBI Taxonomy" id="2838590"/>
    <lineage>
        <taxon>Bacteria</taxon>
        <taxon>Bacillati</taxon>
        <taxon>Bacillota</taxon>
        <taxon>Clostridia</taxon>
        <taxon>Eubacteriales</taxon>
        <taxon>Oscillospiraceae</taxon>
        <taxon>Flavonifractor</taxon>
    </lineage>
</organism>
<proteinExistence type="inferred from homology"/>
<dbReference type="EMBL" id="DXGA01000208">
    <property type="protein sequence ID" value="HIW94772.1"/>
    <property type="molecule type" value="Genomic_DNA"/>
</dbReference>
<dbReference type="Gene3D" id="3.60.21.10">
    <property type="match status" value="1"/>
</dbReference>
<keyword evidence="4 7" id="KW-0540">Nuclease</keyword>
<feature type="domain" description="Calcineurin-like phosphoesterase" evidence="8">
    <location>
        <begin position="1"/>
        <end position="212"/>
    </location>
</feature>
<evidence type="ECO:0000256" key="3">
    <source>
        <dbReference type="ARBA" id="ARBA00013365"/>
    </source>
</evidence>